<evidence type="ECO:0000256" key="8">
    <source>
        <dbReference type="ARBA" id="ARBA00023014"/>
    </source>
</evidence>
<comment type="similarity">
    <text evidence="10">In the N-terminal section; belongs to the FAD-binding oxidoreductase type 6 family.</text>
</comment>
<dbReference type="CDD" id="cd06216">
    <property type="entry name" value="FNR_iron_sulfur_binding_2"/>
    <property type="match status" value="1"/>
</dbReference>
<evidence type="ECO:0000259" key="11">
    <source>
        <dbReference type="PROSITE" id="PS51384"/>
    </source>
</evidence>
<dbReference type="InterPro" id="IPR039261">
    <property type="entry name" value="FNR_nucleotide-bd"/>
</dbReference>
<evidence type="ECO:0000256" key="3">
    <source>
        <dbReference type="ARBA" id="ARBA00022714"/>
    </source>
</evidence>
<evidence type="ECO:0000313" key="13">
    <source>
        <dbReference type="Proteomes" id="UP000244248"/>
    </source>
</evidence>
<evidence type="ECO:0000256" key="10">
    <source>
        <dbReference type="ARBA" id="ARBA00061434"/>
    </source>
</evidence>
<dbReference type="InterPro" id="IPR001041">
    <property type="entry name" value="2Fe-2S_ferredoxin-type"/>
</dbReference>
<dbReference type="InterPro" id="IPR017927">
    <property type="entry name" value="FAD-bd_FR_type"/>
</dbReference>
<organism evidence="12 13">
    <name type="scientific">Stenotrophobium rhamnosiphilum</name>
    <dbReference type="NCBI Taxonomy" id="2029166"/>
    <lineage>
        <taxon>Bacteria</taxon>
        <taxon>Pseudomonadati</taxon>
        <taxon>Pseudomonadota</taxon>
        <taxon>Gammaproteobacteria</taxon>
        <taxon>Nevskiales</taxon>
        <taxon>Nevskiaceae</taxon>
        <taxon>Stenotrophobium</taxon>
    </lineage>
</organism>
<comment type="cofactor">
    <cofactor evidence="1">
        <name>FAD</name>
        <dbReference type="ChEBI" id="CHEBI:57692"/>
    </cofactor>
</comment>
<evidence type="ECO:0000256" key="5">
    <source>
        <dbReference type="ARBA" id="ARBA00022827"/>
    </source>
</evidence>
<sequence>MPQLTTNRFADRALDLVHSALNSRLAAALTYPHGVDRYVEQFAPTFALREVRAEVIATRHQTADSVTLTLRPNRNWQGFAAGQYVRLTVEINGVRRTRCYSPANSVHAKDGLIELTVKAHGDGFVSKHLKLDLRVGTTVFLSQAEGQFALPEQRPDRILLISGGSGITPVMSMLRTLCDEGHKGKITFLHYSNAASDQIYLDELAMINAQFLNVELLRAYNEDQSGELQGLFSREQLIKAVPDYADAQAFLCGPPGMMKVVQKVWADEGLSDQLHLEHFTAAPVVIDSANAEGEVRFIRSERLAKNSGATLLDQAEAAGLKPESGCRMGICKACTCIKTAGKVRDTRTGEISDAGEAEIQICVSVPVGTVTLDI</sequence>
<proteinExistence type="inferred from homology"/>
<dbReference type="Gene3D" id="2.40.30.10">
    <property type="entry name" value="Translation factors"/>
    <property type="match status" value="1"/>
</dbReference>
<dbReference type="PRINTS" id="PR00371">
    <property type="entry name" value="FPNCR"/>
</dbReference>
<dbReference type="PANTHER" id="PTHR47354:SF6">
    <property type="entry name" value="NADH OXIDOREDUCTASE HCR"/>
    <property type="match status" value="1"/>
</dbReference>
<evidence type="ECO:0000256" key="1">
    <source>
        <dbReference type="ARBA" id="ARBA00001974"/>
    </source>
</evidence>
<evidence type="ECO:0000256" key="4">
    <source>
        <dbReference type="ARBA" id="ARBA00022723"/>
    </source>
</evidence>
<reference evidence="12 13" key="1">
    <citation type="submission" date="2018-04" db="EMBL/GenBank/DDBJ databases">
        <title>Novel species isolated from glacier.</title>
        <authorList>
            <person name="Liu Q."/>
            <person name="Xin Y.-H."/>
        </authorList>
    </citation>
    <scope>NUCLEOTIDE SEQUENCE [LARGE SCALE GENOMIC DNA]</scope>
    <source>
        <strain evidence="12 13">GT1R17</strain>
    </source>
</reference>
<name>A0A2T5MFL6_9GAMM</name>
<keyword evidence="6" id="KW-0560">Oxidoreductase</keyword>
<dbReference type="GO" id="GO:0046872">
    <property type="term" value="F:metal ion binding"/>
    <property type="evidence" value="ECO:0007669"/>
    <property type="project" value="UniProtKB-KW"/>
</dbReference>
<dbReference type="PROSITE" id="PS51384">
    <property type="entry name" value="FAD_FR"/>
    <property type="match status" value="1"/>
</dbReference>
<dbReference type="InterPro" id="IPR008333">
    <property type="entry name" value="Cbr1-like_FAD-bd_dom"/>
</dbReference>
<dbReference type="Pfam" id="PF00970">
    <property type="entry name" value="FAD_binding_6"/>
    <property type="match status" value="1"/>
</dbReference>
<dbReference type="Pfam" id="PF00175">
    <property type="entry name" value="NAD_binding_1"/>
    <property type="match status" value="1"/>
</dbReference>
<dbReference type="SUPFAM" id="SSF54292">
    <property type="entry name" value="2Fe-2S ferredoxin-like"/>
    <property type="match status" value="1"/>
</dbReference>
<dbReference type="InterPro" id="IPR001709">
    <property type="entry name" value="Flavoprot_Pyr_Nucl_cyt_Rdtase"/>
</dbReference>
<gene>
    <name evidence="12" type="ORF">CJD38_08455</name>
</gene>
<dbReference type="GO" id="GO:0016491">
    <property type="term" value="F:oxidoreductase activity"/>
    <property type="evidence" value="ECO:0007669"/>
    <property type="project" value="UniProtKB-KW"/>
</dbReference>
<dbReference type="SUPFAM" id="SSF52343">
    <property type="entry name" value="Ferredoxin reductase-like, C-terminal NADP-linked domain"/>
    <property type="match status" value="1"/>
</dbReference>
<comment type="cofactor">
    <cofactor evidence="9">
        <name>[2Fe-2S] cluster</name>
        <dbReference type="ChEBI" id="CHEBI:190135"/>
    </cofactor>
</comment>
<keyword evidence="13" id="KW-1185">Reference proteome</keyword>
<keyword evidence="2" id="KW-0285">Flavoprotein</keyword>
<evidence type="ECO:0000256" key="6">
    <source>
        <dbReference type="ARBA" id="ARBA00023002"/>
    </source>
</evidence>
<comment type="caution">
    <text evidence="12">The sequence shown here is derived from an EMBL/GenBank/DDBJ whole genome shotgun (WGS) entry which is preliminary data.</text>
</comment>
<accession>A0A2T5MFL6</accession>
<dbReference type="Proteomes" id="UP000244248">
    <property type="component" value="Unassembled WGS sequence"/>
</dbReference>
<evidence type="ECO:0000256" key="2">
    <source>
        <dbReference type="ARBA" id="ARBA00022630"/>
    </source>
</evidence>
<keyword evidence="4" id="KW-0479">Metal-binding</keyword>
<dbReference type="EMBL" id="QANS01000003">
    <property type="protein sequence ID" value="PTU31364.1"/>
    <property type="molecule type" value="Genomic_DNA"/>
</dbReference>
<keyword evidence="7" id="KW-0408">Iron</keyword>
<dbReference type="Pfam" id="PF00111">
    <property type="entry name" value="Fer2"/>
    <property type="match status" value="1"/>
</dbReference>
<dbReference type="AlphaFoldDB" id="A0A2T5MFL6"/>
<keyword evidence="5" id="KW-0274">FAD</keyword>
<protein>
    <recommendedName>
        <fullName evidence="11">FAD-binding FR-type domain-containing protein</fullName>
    </recommendedName>
</protein>
<dbReference type="CDD" id="cd00207">
    <property type="entry name" value="fer2"/>
    <property type="match status" value="1"/>
</dbReference>
<dbReference type="OrthoDB" id="9796486at2"/>
<dbReference type="InterPro" id="IPR050415">
    <property type="entry name" value="MRET"/>
</dbReference>
<dbReference type="Gene3D" id="3.40.50.80">
    <property type="entry name" value="Nucleotide-binding domain of ferredoxin-NADP reductase (FNR) module"/>
    <property type="match status" value="1"/>
</dbReference>
<evidence type="ECO:0000256" key="7">
    <source>
        <dbReference type="ARBA" id="ARBA00023004"/>
    </source>
</evidence>
<dbReference type="PRINTS" id="PR00410">
    <property type="entry name" value="PHEHYDRXLASE"/>
</dbReference>
<evidence type="ECO:0000313" key="12">
    <source>
        <dbReference type="EMBL" id="PTU31364.1"/>
    </source>
</evidence>
<dbReference type="PANTHER" id="PTHR47354">
    <property type="entry name" value="NADH OXIDOREDUCTASE HCR"/>
    <property type="match status" value="1"/>
</dbReference>
<evidence type="ECO:0000256" key="9">
    <source>
        <dbReference type="ARBA" id="ARBA00034078"/>
    </source>
</evidence>
<feature type="domain" description="FAD-binding FR-type" evidence="11">
    <location>
        <begin position="48"/>
        <end position="151"/>
    </location>
</feature>
<dbReference type="GO" id="GO:0051537">
    <property type="term" value="F:2 iron, 2 sulfur cluster binding"/>
    <property type="evidence" value="ECO:0007669"/>
    <property type="project" value="UniProtKB-KW"/>
</dbReference>
<dbReference type="Gene3D" id="3.10.20.30">
    <property type="match status" value="1"/>
</dbReference>
<keyword evidence="3" id="KW-0001">2Fe-2S</keyword>
<keyword evidence="8" id="KW-0411">Iron-sulfur</keyword>
<dbReference type="SUPFAM" id="SSF63380">
    <property type="entry name" value="Riboflavin synthase domain-like"/>
    <property type="match status" value="1"/>
</dbReference>
<dbReference type="InterPro" id="IPR017938">
    <property type="entry name" value="Riboflavin_synthase-like_b-brl"/>
</dbReference>
<dbReference type="InterPro" id="IPR036010">
    <property type="entry name" value="2Fe-2S_ferredoxin-like_sf"/>
</dbReference>
<dbReference type="RefSeq" id="WP_107939907.1">
    <property type="nucleotide sequence ID" value="NZ_QANS01000003.1"/>
</dbReference>
<dbReference type="InterPro" id="IPR001433">
    <property type="entry name" value="OxRdtase_FAD/NAD-bd"/>
</dbReference>
<dbReference type="InterPro" id="IPR012675">
    <property type="entry name" value="Beta-grasp_dom_sf"/>
</dbReference>